<comment type="similarity">
    <text evidence="1">Belongs to the PIH1 family.</text>
</comment>
<protein>
    <recommendedName>
        <fullName evidence="4">PIH1D1/2/3 CS-like domain-containing protein</fullName>
    </recommendedName>
</protein>
<evidence type="ECO:0000256" key="2">
    <source>
        <dbReference type="SAM" id="Coils"/>
    </source>
</evidence>
<evidence type="ECO:0000256" key="3">
    <source>
        <dbReference type="SAM" id="MobiDB-lite"/>
    </source>
</evidence>
<proteinExistence type="inferred from homology"/>
<reference evidence="5" key="1">
    <citation type="submission" date="2021-01" db="EMBL/GenBank/DDBJ databases">
        <authorList>
            <person name="Corre E."/>
            <person name="Pelletier E."/>
            <person name="Niang G."/>
            <person name="Scheremetjew M."/>
            <person name="Finn R."/>
            <person name="Kale V."/>
            <person name="Holt S."/>
            <person name="Cochrane G."/>
            <person name="Meng A."/>
            <person name="Brown T."/>
            <person name="Cohen L."/>
        </authorList>
    </citation>
    <scope>NUCLEOTIDE SEQUENCE</scope>
    <source>
        <strain evidence="5">CCMP645</strain>
    </source>
</reference>
<dbReference type="GO" id="GO:0005737">
    <property type="term" value="C:cytoplasm"/>
    <property type="evidence" value="ECO:0007669"/>
    <property type="project" value="TreeGrafter"/>
</dbReference>
<feature type="compositionally biased region" description="Polar residues" evidence="3">
    <location>
        <begin position="507"/>
        <end position="518"/>
    </location>
</feature>
<evidence type="ECO:0000259" key="4">
    <source>
        <dbReference type="Pfam" id="PF18201"/>
    </source>
</evidence>
<evidence type="ECO:0000256" key="1">
    <source>
        <dbReference type="ARBA" id="ARBA00008511"/>
    </source>
</evidence>
<organism evidence="5">
    <name type="scientific">Chrysotila carterae</name>
    <name type="common">Marine alga</name>
    <name type="synonym">Syracosphaera carterae</name>
    <dbReference type="NCBI Taxonomy" id="13221"/>
    <lineage>
        <taxon>Eukaryota</taxon>
        <taxon>Haptista</taxon>
        <taxon>Haptophyta</taxon>
        <taxon>Prymnesiophyceae</taxon>
        <taxon>Isochrysidales</taxon>
        <taxon>Isochrysidaceae</taxon>
        <taxon>Chrysotila</taxon>
    </lineage>
</organism>
<dbReference type="AlphaFoldDB" id="A0A7S4B3X0"/>
<keyword evidence="2" id="KW-0175">Coiled coil</keyword>
<feature type="region of interest" description="Disordered" evidence="3">
    <location>
        <begin position="739"/>
        <end position="760"/>
    </location>
</feature>
<dbReference type="PANTHER" id="PTHR13244:SF7">
    <property type="entry name" value="ZINC FINGER MYND DOMAIN-CONTAINING PROTEIN 10"/>
    <property type="match status" value="1"/>
</dbReference>
<gene>
    <name evidence="5" type="ORF">PCAR00345_LOCUS4669</name>
</gene>
<accession>A0A7S4B3X0</accession>
<sequence>MSAALFALSIGRFLTEQLPRLPLTVSAKLLEEYDFLMLLVALLEKKPWEHRGADGTLRRFVQGQWLRVGEADARRMDKSEAQAWLSAYNMMSEGEVRRKYKITSYRKNQLLRLRAQLNETTVDQIPLLIDLQRSLDELQFIEAAPNADSKPAYVFETVPELHASLTRGVDWQVVAKAQREGVLNESEEQKRETAQKLAALYDADGIDAMLAQQSSGGTDPPKMRHYVELSLTDVDGKEVATVTAASDEETELQPQTRFTLSNEAKKTPLPVEAVNGGTFSASLNLGDGKPYVVSGQLELDESKRKQWAQLGLDPHGLRAQLHFLRAADETCFHLIHCRVTPPEKQTLFITFHSDGGESGESRGKGGCKGCSGDGDGDAVVVVAHGRGTAAQTAFKLAEAAEAARVPRACRARARLQLGDESYETEETPLALAAADQMVWRQLGRHAGELRVQMKLAPATGGYVVTAVRVTVPSALKHAGSTPASADSAANGTCKNNAANRLGVSGAETDQASGANSTAAAKGSDEEAPGQAVPPAEALQASEAVRERARERVRAAEVAVEAAAMEVAQLSLEAKRASAAAAAASDRAAKLAAALDENDDDSPIRDVTDETDEADKAAEAAKIAKEEAAACARRLRDANARADAARAALSEVKAEQVSGGDVRLAPVVTAQPAQAVNPASATAEVTAQAQAPAGKTADTESKAHEGFMSCSAFQGTRQGYVFKMGADGLGYYRDTARETHAPRKVPTSVAAAAPKTAADTSASTTTTAASVATMVASAPTPAATNGTAAPCEDADAAKTPVHSVRTASTSGSKTVTVVVELPGVESQRQLDVEVAAKSFSLEGGGYRLCVELPCEVDTAAASAKFSAKTSKLKVTVPAV</sequence>
<dbReference type="Pfam" id="PF18201">
    <property type="entry name" value="PIH1_CS"/>
    <property type="match status" value="1"/>
</dbReference>
<dbReference type="InterPro" id="IPR041442">
    <property type="entry name" value="PIH1D1/2/3_CS-like"/>
</dbReference>
<dbReference type="InterPro" id="IPR052298">
    <property type="entry name" value="ZMYND10"/>
</dbReference>
<feature type="domain" description="PIH1D1/2/3 CS-like" evidence="4">
    <location>
        <begin position="812"/>
        <end position="876"/>
    </location>
</feature>
<name>A0A7S4B3X0_CHRCT</name>
<dbReference type="PANTHER" id="PTHR13244">
    <property type="entry name" value="ZINC FINGER MYND DOMAIN CONTAINING PROTEIN 10"/>
    <property type="match status" value="1"/>
</dbReference>
<evidence type="ECO:0000313" key="5">
    <source>
        <dbReference type="EMBL" id="CAE0752084.1"/>
    </source>
</evidence>
<feature type="region of interest" description="Disordered" evidence="3">
    <location>
        <begin position="505"/>
        <end position="544"/>
    </location>
</feature>
<feature type="coiled-coil region" evidence="2">
    <location>
        <begin position="606"/>
        <end position="654"/>
    </location>
</feature>
<feature type="compositionally biased region" description="Low complexity" evidence="3">
    <location>
        <begin position="744"/>
        <end position="760"/>
    </location>
</feature>
<dbReference type="EMBL" id="HBIZ01008084">
    <property type="protein sequence ID" value="CAE0752084.1"/>
    <property type="molecule type" value="Transcribed_RNA"/>
</dbReference>